<protein>
    <submittedName>
        <fullName evidence="1">Uncharacterized protein</fullName>
    </submittedName>
</protein>
<proteinExistence type="predicted"/>
<accession>A0A139ANE2</accession>
<reference evidence="1 2" key="1">
    <citation type="journal article" date="2015" name="Genome Biol. Evol.">
        <title>Phylogenomic analyses indicate that early fungi evolved digesting cell walls of algal ancestors of land plants.</title>
        <authorList>
            <person name="Chang Y."/>
            <person name="Wang S."/>
            <person name="Sekimoto S."/>
            <person name="Aerts A.L."/>
            <person name="Choi C."/>
            <person name="Clum A."/>
            <person name="LaButti K.M."/>
            <person name="Lindquist E.A."/>
            <person name="Yee Ngan C."/>
            <person name="Ohm R.A."/>
            <person name="Salamov A.A."/>
            <person name="Grigoriev I.V."/>
            <person name="Spatafora J.W."/>
            <person name="Berbee M.L."/>
        </authorList>
    </citation>
    <scope>NUCLEOTIDE SEQUENCE [LARGE SCALE GENOMIC DNA]</scope>
    <source>
        <strain evidence="1 2">JEL478</strain>
    </source>
</reference>
<organism evidence="1 2">
    <name type="scientific">Gonapodya prolifera (strain JEL478)</name>
    <name type="common">Monoblepharis prolifera</name>
    <dbReference type="NCBI Taxonomy" id="1344416"/>
    <lineage>
        <taxon>Eukaryota</taxon>
        <taxon>Fungi</taxon>
        <taxon>Fungi incertae sedis</taxon>
        <taxon>Chytridiomycota</taxon>
        <taxon>Chytridiomycota incertae sedis</taxon>
        <taxon>Monoblepharidomycetes</taxon>
        <taxon>Monoblepharidales</taxon>
        <taxon>Gonapodyaceae</taxon>
        <taxon>Gonapodya</taxon>
    </lineage>
</organism>
<dbReference type="Proteomes" id="UP000070544">
    <property type="component" value="Unassembled WGS sequence"/>
</dbReference>
<sequence>MSFSTLAKIMHHDIREVKCALASCSSCRRANLKLFDTEASAAIRRLEKRQREGVGNSEPRRSVGE</sequence>
<evidence type="ECO:0000313" key="1">
    <source>
        <dbReference type="EMBL" id="KXS18271.1"/>
    </source>
</evidence>
<gene>
    <name evidence="1" type="ORF">M427DRAFT_225895</name>
</gene>
<evidence type="ECO:0000313" key="2">
    <source>
        <dbReference type="Proteomes" id="UP000070544"/>
    </source>
</evidence>
<keyword evidence="2" id="KW-1185">Reference proteome</keyword>
<name>A0A139ANE2_GONPJ</name>
<dbReference type="EMBL" id="KQ965743">
    <property type="protein sequence ID" value="KXS18271.1"/>
    <property type="molecule type" value="Genomic_DNA"/>
</dbReference>
<dbReference type="AlphaFoldDB" id="A0A139ANE2"/>